<evidence type="ECO:0000256" key="4">
    <source>
        <dbReference type="ARBA" id="ARBA00023163"/>
    </source>
</evidence>
<dbReference type="Pfam" id="PF04542">
    <property type="entry name" value="Sigma70_r2"/>
    <property type="match status" value="1"/>
</dbReference>
<keyword evidence="4" id="KW-0804">Transcription</keyword>
<dbReference type="PANTHER" id="PTHR43133:SF46">
    <property type="entry name" value="RNA POLYMERASE SIGMA-70 FACTOR ECF SUBFAMILY"/>
    <property type="match status" value="1"/>
</dbReference>
<reference evidence="9" key="1">
    <citation type="submission" date="2020-07" db="EMBL/GenBank/DDBJ databases">
        <title>Complete genome sequencing of Coprobacter sp. strain 2CBH44.</title>
        <authorList>
            <person name="Sakamoto M."/>
            <person name="Murakami T."/>
            <person name="Mori H."/>
        </authorList>
    </citation>
    <scope>NUCLEOTIDE SEQUENCE [LARGE SCALE GENOMIC DNA]</scope>
    <source>
        <strain evidence="9">2CBH44</strain>
    </source>
</reference>
<keyword evidence="2" id="KW-0805">Transcription regulation</keyword>
<dbReference type="SUPFAM" id="SSF88659">
    <property type="entry name" value="Sigma3 and sigma4 domains of RNA polymerase sigma factors"/>
    <property type="match status" value="1"/>
</dbReference>
<evidence type="ECO:0000256" key="3">
    <source>
        <dbReference type="ARBA" id="ARBA00023082"/>
    </source>
</evidence>
<keyword evidence="5" id="KW-0812">Transmembrane</keyword>
<dbReference type="InterPro" id="IPR007627">
    <property type="entry name" value="RNA_pol_sigma70_r2"/>
</dbReference>
<dbReference type="Gene3D" id="1.10.1740.10">
    <property type="match status" value="1"/>
</dbReference>
<dbReference type="NCBIfam" id="TIGR02985">
    <property type="entry name" value="Sig70_bacteroi1"/>
    <property type="match status" value="1"/>
</dbReference>
<dbReference type="GO" id="GO:0000428">
    <property type="term" value="C:DNA-directed RNA polymerase complex"/>
    <property type="evidence" value="ECO:0007669"/>
    <property type="project" value="UniProtKB-KW"/>
</dbReference>
<dbReference type="InterPro" id="IPR036388">
    <property type="entry name" value="WH-like_DNA-bd_sf"/>
</dbReference>
<evidence type="ECO:0000259" key="7">
    <source>
        <dbReference type="Pfam" id="PF08281"/>
    </source>
</evidence>
<dbReference type="InterPro" id="IPR013249">
    <property type="entry name" value="RNA_pol_sigma70_r4_t2"/>
</dbReference>
<evidence type="ECO:0000313" key="9">
    <source>
        <dbReference type="Proteomes" id="UP000594042"/>
    </source>
</evidence>
<feature type="domain" description="RNA polymerase sigma factor 70 region 4 type 2" evidence="7">
    <location>
        <begin position="118"/>
        <end position="167"/>
    </location>
</feature>
<keyword evidence="3" id="KW-0731">Sigma factor</keyword>
<dbReference type="GO" id="GO:0003677">
    <property type="term" value="F:DNA binding"/>
    <property type="evidence" value="ECO:0007669"/>
    <property type="project" value="InterPro"/>
</dbReference>
<dbReference type="GO" id="GO:0006352">
    <property type="term" value="P:DNA-templated transcription initiation"/>
    <property type="evidence" value="ECO:0007669"/>
    <property type="project" value="InterPro"/>
</dbReference>
<feature type="transmembrane region" description="Helical" evidence="5">
    <location>
        <begin position="168"/>
        <end position="187"/>
    </location>
</feature>
<dbReference type="GO" id="GO:0016987">
    <property type="term" value="F:sigma factor activity"/>
    <property type="evidence" value="ECO:0007669"/>
    <property type="project" value="UniProtKB-KW"/>
</dbReference>
<sequence length="188" mass="22079">MEFERKIIEHDMVAFQELYNNNISELVAFAYRFTYDIEIAKDLVHDAFVWIWDHPEKINCQGNIEALLLHIVRSNCLNYIRDLDIQDKNQEKLVEASIFAGMDIDDDPYGQKDELIKRLKKIMGSLPEKSRVILEKHIVNGTKVKDIASEMHIAESTVKTHLKRTMRVLRENMAIFLFTSILFIYLFS</sequence>
<evidence type="ECO:0000256" key="2">
    <source>
        <dbReference type="ARBA" id="ARBA00023015"/>
    </source>
</evidence>
<proteinExistence type="inferred from homology"/>
<dbReference type="InterPro" id="IPR013324">
    <property type="entry name" value="RNA_pol_sigma_r3/r4-like"/>
</dbReference>
<dbReference type="InterPro" id="IPR014284">
    <property type="entry name" value="RNA_pol_sigma-70_dom"/>
</dbReference>
<comment type="similarity">
    <text evidence="1">Belongs to the sigma-70 factor family. ECF subfamily.</text>
</comment>
<protein>
    <submittedName>
        <fullName evidence="8">DNA-directed RNA polymerase sigma-70 factor</fullName>
    </submittedName>
</protein>
<dbReference type="InterPro" id="IPR039425">
    <property type="entry name" value="RNA_pol_sigma-70-like"/>
</dbReference>
<keyword evidence="5" id="KW-1133">Transmembrane helix</keyword>
<evidence type="ECO:0000256" key="5">
    <source>
        <dbReference type="SAM" id="Phobius"/>
    </source>
</evidence>
<organism evidence="8 9">
    <name type="scientific">Coprobacter secundus subsp. similis</name>
    <dbReference type="NCBI Taxonomy" id="2751153"/>
    <lineage>
        <taxon>Bacteria</taxon>
        <taxon>Pseudomonadati</taxon>
        <taxon>Bacteroidota</taxon>
        <taxon>Bacteroidia</taxon>
        <taxon>Bacteroidales</taxon>
        <taxon>Barnesiellaceae</taxon>
        <taxon>Coprobacter</taxon>
    </lineage>
</organism>
<dbReference type="EMBL" id="AP023322">
    <property type="protein sequence ID" value="BCI64436.1"/>
    <property type="molecule type" value="Genomic_DNA"/>
</dbReference>
<evidence type="ECO:0000313" key="8">
    <source>
        <dbReference type="EMBL" id="BCI64436.1"/>
    </source>
</evidence>
<dbReference type="PANTHER" id="PTHR43133">
    <property type="entry name" value="RNA POLYMERASE ECF-TYPE SIGMA FACTO"/>
    <property type="match status" value="1"/>
</dbReference>
<keyword evidence="5" id="KW-0472">Membrane</keyword>
<keyword evidence="9" id="KW-1185">Reference proteome</keyword>
<dbReference type="InterPro" id="IPR013325">
    <property type="entry name" value="RNA_pol_sigma_r2"/>
</dbReference>
<gene>
    <name evidence="8" type="ORF">Cop2CBH44_27890</name>
</gene>
<dbReference type="RefSeq" id="WP_021931817.1">
    <property type="nucleotide sequence ID" value="NZ_AP023322.1"/>
</dbReference>
<dbReference type="NCBIfam" id="TIGR02937">
    <property type="entry name" value="sigma70-ECF"/>
    <property type="match status" value="1"/>
</dbReference>
<dbReference type="InterPro" id="IPR014327">
    <property type="entry name" value="RNA_pol_sigma70_bacteroid"/>
</dbReference>
<accession>A0A7G1HXQ4</accession>
<evidence type="ECO:0000256" key="1">
    <source>
        <dbReference type="ARBA" id="ARBA00010641"/>
    </source>
</evidence>
<dbReference type="Gene3D" id="1.10.10.10">
    <property type="entry name" value="Winged helix-like DNA-binding domain superfamily/Winged helix DNA-binding domain"/>
    <property type="match status" value="1"/>
</dbReference>
<dbReference type="AlphaFoldDB" id="A0A7G1HXQ4"/>
<dbReference type="Pfam" id="PF08281">
    <property type="entry name" value="Sigma70_r4_2"/>
    <property type="match status" value="1"/>
</dbReference>
<dbReference type="Proteomes" id="UP000594042">
    <property type="component" value="Chromosome"/>
</dbReference>
<dbReference type="KEGG" id="copr:Cop2CBH44_27890"/>
<name>A0A7G1HXQ4_9BACT</name>
<keyword evidence="8" id="KW-0240">DNA-directed RNA polymerase</keyword>
<evidence type="ECO:0000259" key="6">
    <source>
        <dbReference type="Pfam" id="PF04542"/>
    </source>
</evidence>
<feature type="domain" description="RNA polymerase sigma-70 region 2" evidence="6">
    <location>
        <begin position="18"/>
        <end position="83"/>
    </location>
</feature>
<dbReference type="SUPFAM" id="SSF88946">
    <property type="entry name" value="Sigma2 domain of RNA polymerase sigma factors"/>
    <property type="match status" value="1"/>
</dbReference>